<keyword evidence="2" id="KW-0812">Transmembrane</keyword>
<protein>
    <submittedName>
        <fullName evidence="3">Uncharacterized protein</fullName>
    </submittedName>
</protein>
<feature type="transmembrane region" description="Helical" evidence="2">
    <location>
        <begin position="27"/>
        <end position="48"/>
    </location>
</feature>
<dbReference type="HOGENOM" id="CLU_033260_0_0_1"/>
<evidence type="ECO:0000313" key="4">
    <source>
        <dbReference type="Proteomes" id="UP000054279"/>
    </source>
</evidence>
<feature type="transmembrane region" description="Helical" evidence="2">
    <location>
        <begin position="209"/>
        <end position="238"/>
    </location>
</feature>
<evidence type="ECO:0000313" key="3">
    <source>
        <dbReference type="EMBL" id="KIJ25295.1"/>
    </source>
</evidence>
<feature type="compositionally biased region" description="Basic and acidic residues" evidence="1">
    <location>
        <begin position="305"/>
        <end position="316"/>
    </location>
</feature>
<dbReference type="PANTHER" id="PTHR37992">
    <property type="entry name" value="EXPRESSED PROTEIN"/>
    <property type="match status" value="1"/>
</dbReference>
<feature type="transmembrane region" description="Helical" evidence="2">
    <location>
        <begin position="250"/>
        <end position="276"/>
    </location>
</feature>
<gene>
    <name evidence="3" type="ORF">M422DRAFT_72208</name>
</gene>
<feature type="transmembrane region" description="Helical" evidence="2">
    <location>
        <begin position="130"/>
        <end position="150"/>
    </location>
</feature>
<dbReference type="InterPro" id="IPR013920">
    <property type="entry name" value="DUF1774_fun"/>
</dbReference>
<keyword evidence="4" id="KW-1185">Reference proteome</keyword>
<accession>A0A0C9UJ59</accession>
<evidence type="ECO:0000256" key="2">
    <source>
        <dbReference type="SAM" id="Phobius"/>
    </source>
</evidence>
<dbReference type="PANTHER" id="PTHR37992:SF1">
    <property type="entry name" value="DUF1774-DOMAIN-CONTAINING PROTEIN"/>
    <property type="match status" value="1"/>
</dbReference>
<dbReference type="AlphaFoldDB" id="A0A0C9UJ59"/>
<feature type="transmembrane region" description="Helical" evidence="2">
    <location>
        <begin position="102"/>
        <end position="123"/>
    </location>
</feature>
<keyword evidence="2" id="KW-0472">Membrane</keyword>
<dbReference type="EMBL" id="KN837422">
    <property type="protein sequence ID" value="KIJ25295.1"/>
    <property type="molecule type" value="Genomic_DNA"/>
</dbReference>
<feature type="compositionally biased region" description="Low complexity" evidence="1">
    <location>
        <begin position="293"/>
        <end position="302"/>
    </location>
</feature>
<organism evidence="3 4">
    <name type="scientific">Sphaerobolus stellatus (strain SS14)</name>
    <dbReference type="NCBI Taxonomy" id="990650"/>
    <lineage>
        <taxon>Eukaryota</taxon>
        <taxon>Fungi</taxon>
        <taxon>Dikarya</taxon>
        <taxon>Basidiomycota</taxon>
        <taxon>Agaricomycotina</taxon>
        <taxon>Agaricomycetes</taxon>
        <taxon>Phallomycetidae</taxon>
        <taxon>Geastrales</taxon>
        <taxon>Sphaerobolaceae</taxon>
        <taxon>Sphaerobolus</taxon>
    </lineage>
</organism>
<dbReference type="Proteomes" id="UP000054279">
    <property type="component" value="Unassembled WGS sequence"/>
</dbReference>
<dbReference type="OrthoDB" id="3342455at2759"/>
<feature type="transmembrane region" description="Helical" evidence="2">
    <location>
        <begin position="69"/>
        <end position="90"/>
    </location>
</feature>
<reference evidence="3 4" key="1">
    <citation type="submission" date="2014-06" db="EMBL/GenBank/DDBJ databases">
        <title>Evolutionary Origins and Diversification of the Mycorrhizal Mutualists.</title>
        <authorList>
            <consortium name="DOE Joint Genome Institute"/>
            <consortium name="Mycorrhizal Genomics Consortium"/>
            <person name="Kohler A."/>
            <person name="Kuo A."/>
            <person name="Nagy L.G."/>
            <person name="Floudas D."/>
            <person name="Copeland A."/>
            <person name="Barry K.W."/>
            <person name="Cichocki N."/>
            <person name="Veneault-Fourrey C."/>
            <person name="LaButti K."/>
            <person name="Lindquist E.A."/>
            <person name="Lipzen A."/>
            <person name="Lundell T."/>
            <person name="Morin E."/>
            <person name="Murat C."/>
            <person name="Riley R."/>
            <person name="Ohm R."/>
            <person name="Sun H."/>
            <person name="Tunlid A."/>
            <person name="Henrissat B."/>
            <person name="Grigoriev I.V."/>
            <person name="Hibbett D.S."/>
            <person name="Martin F."/>
        </authorList>
    </citation>
    <scope>NUCLEOTIDE SEQUENCE [LARGE SCALE GENOMIC DNA]</scope>
    <source>
        <strain evidence="3 4">SS14</strain>
    </source>
</reference>
<proteinExistence type="predicted"/>
<feature type="region of interest" description="Disordered" evidence="1">
    <location>
        <begin position="291"/>
        <end position="316"/>
    </location>
</feature>
<feature type="transmembrane region" description="Helical" evidence="2">
    <location>
        <begin position="170"/>
        <end position="188"/>
    </location>
</feature>
<sequence>MSVPDEVPIDVNNPSVRDYLNLVRLQVLTPLSVLVSIATVLVATTIVFPGLGAISKTHPTPISASPNVLGIYFLVLFACLIGYCCILVMASEEDTKVTLTHGVGFSLVVANWLLAGWAVAWALQWWISSTILLSLLTAVLLYSNVLLLIYHPPSRERPLDTLFIHAPMRLFLLLSATLLLPMSIFIMTGKTWDPIHADHRYSDYQWEGLAVILITNAVGWIIVILCRDIFWCIGAMWINICILAEQPKSFPVEAAAIAFTVLQPLAFVGVGTWKLYKRNREGAIRLPQDEEGAAVPPAAPNASNDAHERNIGRVWG</sequence>
<name>A0A0C9UJ59_SPHS4</name>
<keyword evidence="2" id="KW-1133">Transmembrane helix</keyword>
<evidence type="ECO:0000256" key="1">
    <source>
        <dbReference type="SAM" id="MobiDB-lite"/>
    </source>
</evidence>